<proteinExistence type="predicted"/>
<gene>
    <name evidence="2" type="primary">Aste57867_18537</name>
    <name evidence="1" type="ORF">As57867_018475</name>
    <name evidence="2" type="ORF">ASTE57867_18537</name>
</gene>
<dbReference type="PANTHER" id="PTHR46586">
    <property type="entry name" value="ANKYRIN REPEAT-CONTAINING PROTEIN"/>
    <property type="match status" value="1"/>
</dbReference>
<dbReference type="AlphaFoldDB" id="A0A485LAK4"/>
<dbReference type="SUPFAM" id="SSF48403">
    <property type="entry name" value="Ankyrin repeat"/>
    <property type="match status" value="2"/>
</dbReference>
<accession>A0A485LAK4</accession>
<dbReference type="PANTHER" id="PTHR46586:SF3">
    <property type="entry name" value="ANKYRIN REPEAT-CONTAINING PROTEIN"/>
    <property type="match status" value="1"/>
</dbReference>
<dbReference type="EMBL" id="VJMH01006396">
    <property type="protein sequence ID" value="KAF0690028.1"/>
    <property type="molecule type" value="Genomic_DNA"/>
</dbReference>
<dbReference type="SMART" id="SM00248">
    <property type="entry name" value="ANK"/>
    <property type="match status" value="8"/>
</dbReference>
<dbReference type="InterPro" id="IPR036770">
    <property type="entry name" value="Ankyrin_rpt-contain_sf"/>
</dbReference>
<dbReference type="InterPro" id="IPR002110">
    <property type="entry name" value="Ankyrin_rpt"/>
</dbReference>
<dbReference type="Pfam" id="PF13637">
    <property type="entry name" value="Ank_4"/>
    <property type="match status" value="1"/>
</dbReference>
<name>A0A485LAK4_9STRA</name>
<dbReference type="InterPro" id="IPR052050">
    <property type="entry name" value="SecEffector_AnkRepeat"/>
</dbReference>
<evidence type="ECO:0000313" key="3">
    <source>
        <dbReference type="Proteomes" id="UP000332933"/>
    </source>
</evidence>
<dbReference type="Proteomes" id="UP000332933">
    <property type="component" value="Unassembled WGS sequence"/>
</dbReference>
<dbReference type="EMBL" id="CAADRA010006417">
    <property type="protein sequence ID" value="VFT95273.1"/>
    <property type="molecule type" value="Genomic_DNA"/>
</dbReference>
<keyword evidence="3" id="KW-1185">Reference proteome</keyword>
<dbReference type="Pfam" id="PF12796">
    <property type="entry name" value="Ank_2"/>
    <property type="match status" value="1"/>
</dbReference>
<protein>
    <submittedName>
        <fullName evidence="2">Aste57867_18537 protein</fullName>
    </submittedName>
</protein>
<organism evidence="2 3">
    <name type="scientific">Aphanomyces stellatus</name>
    <dbReference type="NCBI Taxonomy" id="120398"/>
    <lineage>
        <taxon>Eukaryota</taxon>
        <taxon>Sar</taxon>
        <taxon>Stramenopiles</taxon>
        <taxon>Oomycota</taxon>
        <taxon>Saprolegniomycetes</taxon>
        <taxon>Saprolegniales</taxon>
        <taxon>Verrucalvaceae</taxon>
        <taxon>Aphanomyces</taxon>
    </lineage>
</organism>
<evidence type="ECO:0000313" key="2">
    <source>
        <dbReference type="EMBL" id="VFT95273.1"/>
    </source>
</evidence>
<dbReference type="OrthoDB" id="151517at2759"/>
<reference evidence="2 3" key="1">
    <citation type="submission" date="2019-03" db="EMBL/GenBank/DDBJ databases">
        <authorList>
            <person name="Gaulin E."/>
            <person name="Dumas B."/>
        </authorList>
    </citation>
    <scope>NUCLEOTIDE SEQUENCE [LARGE SCALE GENOMIC DNA]</scope>
    <source>
        <strain evidence="2">CBS 568.67</strain>
    </source>
</reference>
<evidence type="ECO:0000313" key="1">
    <source>
        <dbReference type="EMBL" id="KAF0690028.1"/>
    </source>
</evidence>
<sequence length="541" mass="59876">MVTCDLGAKTPCLHVLLSPDLHASILSYQDGIYLDMRPFLDVSVPRISQFHVFNLVDDCFHRIMTHDFHPRMTSWLAQSNLDRLSLLLDCLPFLRDNVLEYAAWSGNVALLDWFHQNHNGLDSLEGHYLVDIAAERGHLSVLERLFTCGYHEAIDMELLQRVIKRDNLAVIRFVVQHFAPDIVWTENEATSLLDTAIAVGCLDCVQFFLDEHVLSTTFPSNQRFVTAAARMGHYDVTRALLERGLDDSGLSMDVAAQGGSLPLVQHLHDLGGYACTTEGMNQASNNGHMDVVRWLHATRDEGCTTTAVDCAAQRGHLEVVQFLHMHYPTQVNGLQTTAAAEWAAGNGHLDVLQYLHTHNLCDLVSTVLFRAVLCGQTKVAQWLNDVGTTLAMCATPILMDTCAENGHLAMLDWLHINYPEAGCTTKAMHSAISNGHVEVVQWLMVHGYVVGVDGSSFTSQGALAGIEGRLPCPQRYMDDADGFNLRGAMTCAALLGHIEMIRWLLQSTEHVCASDVLVVCRLYGLDNLMTHVLCKKASGEC</sequence>
<reference evidence="1" key="2">
    <citation type="submission" date="2019-06" db="EMBL/GenBank/DDBJ databases">
        <title>Genomics analysis of Aphanomyces spp. identifies a new class of oomycete effector associated with host adaptation.</title>
        <authorList>
            <person name="Gaulin E."/>
        </authorList>
    </citation>
    <scope>NUCLEOTIDE SEQUENCE</scope>
    <source>
        <strain evidence="1">CBS 578.67</strain>
    </source>
</reference>
<dbReference type="Gene3D" id="1.25.40.20">
    <property type="entry name" value="Ankyrin repeat-containing domain"/>
    <property type="match status" value="2"/>
</dbReference>